<gene>
    <name evidence="2" type="ORF">TTHERM_00549440</name>
</gene>
<dbReference type="Proteomes" id="UP000009168">
    <property type="component" value="Unassembled WGS sequence"/>
</dbReference>
<evidence type="ECO:0000256" key="1">
    <source>
        <dbReference type="SAM" id="Phobius"/>
    </source>
</evidence>
<dbReference type="PANTHER" id="PTHR37686:SF1">
    <property type="entry name" value="LD36006P"/>
    <property type="match status" value="1"/>
</dbReference>
<dbReference type="PANTHER" id="PTHR37686">
    <property type="entry name" value="LD36006P"/>
    <property type="match status" value="1"/>
</dbReference>
<keyword evidence="1 2" id="KW-0812">Transmembrane</keyword>
<reference evidence="3" key="1">
    <citation type="journal article" date="2006" name="PLoS Biol.">
        <title>Macronuclear genome sequence of the ciliate Tetrahymena thermophila, a model eukaryote.</title>
        <authorList>
            <person name="Eisen J.A."/>
            <person name="Coyne R.S."/>
            <person name="Wu M."/>
            <person name="Wu D."/>
            <person name="Thiagarajan M."/>
            <person name="Wortman J.R."/>
            <person name="Badger J.H."/>
            <person name="Ren Q."/>
            <person name="Amedeo P."/>
            <person name="Jones K.M."/>
            <person name="Tallon L.J."/>
            <person name="Delcher A.L."/>
            <person name="Salzberg S.L."/>
            <person name="Silva J.C."/>
            <person name="Haas B.J."/>
            <person name="Majoros W.H."/>
            <person name="Farzad M."/>
            <person name="Carlton J.M."/>
            <person name="Smith R.K. Jr."/>
            <person name="Garg J."/>
            <person name="Pearlman R.E."/>
            <person name="Karrer K.M."/>
            <person name="Sun L."/>
            <person name="Manning G."/>
            <person name="Elde N.C."/>
            <person name="Turkewitz A.P."/>
            <person name="Asai D.J."/>
            <person name="Wilkes D.E."/>
            <person name="Wang Y."/>
            <person name="Cai H."/>
            <person name="Collins K."/>
            <person name="Stewart B.A."/>
            <person name="Lee S.R."/>
            <person name="Wilamowska K."/>
            <person name="Weinberg Z."/>
            <person name="Ruzzo W.L."/>
            <person name="Wloga D."/>
            <person name="Gaertig J."/>
            <person name="Frankel J."/>
            <person name="Tsao C.-C."/>
            <person name="Gorovsky M.A."/>
            <person name="Keeling P.J."/>
            <person name="Waller R.F."/>
            <person name="Patron N.J."/>
            <person name="Cherry J.M."/>
            <person name="Stover N.A."/>
            <person name="Krieger C.J."/>
            <person name="del Toro C."/>
            <person name="Ryder H.F."/>
            <person name="Williamson S.C."/>
            <person name="Barbeau R.A."/>
            <person name="Hamilton E.P."/>
            <person name="Orias E."/>
        </authorList>
    </citation>
    <scope>NUCLEOTIDE SEQUENCE [LARGE SCALE GENOMIC DNA]</scope>
    <source>
        <strain evidence="3">SB210</strain>
    </source>
</reference>
<name>I7MDA8_TETTS</name>
<dbReference type="HOGENOM" id="CLU_310698_0_0_1"/>
<dbReference type="AlphaFoldDB" id="I7MDA8"/>
<organism evidence="2 3">
    <name type="scientific">Tetrahymena thermophila (strain SB210)</name>
    <dbReference type="NCBI Taxonomy" id="312017"/>
    <lineage>
        <taxon>Eukaryota</taxon>
        <taxon>Sar</taxon>
        <taxon>Alveolata</taxon>
        <taxon>Ciliophora</taxon>
        <taxon>Intramacronucleata</taxon>
        <taxon>Oligohymenophorea</taxon>
        <taxon>Hymenostomatida</taxon>
        <taxon>Tetrahymenina</taxon>
        <taxon>Tetrahymenidae</taxon>
        <taxon>Tetrahymena</taxon>
    </lineage>
</organism>
<feature type="transmembrane region" description="Helical" evidence="1">
    <location>
        <begin position="620"/>
        <end position="644"/>
    </location>
</feature>
<dbReference type="KEGG" id="tet:TTHERM_00549440"/>
<feature type="transmembrane region" description="Helical" evidence="1">
    <location>
        <begin position="535"/>
        <end position="560"/>
    </location>
</feature>
<feature type="transmembrane region" description="Helical" evidence="1">
    <location>
        <begin position="596"/>
        <end position="613"/>
    </location>
</feature>
<dbReference type="InterPro" id="IPR057435">
    <property type="entry name" value="Lips"/>
</dbReference>
<keyword evidence="3" id="KW-1185">Reference proteome</keyword>
<dbReference type="RefSeq" id="XP_976693.1">
    <property type="nucleotide sequence ID" value="XM_971600.3"/>
</dbReference>
<protein>
    <submittedName>
        <fullName evidence="2">Transmembrane protein, putative</fullName>
    </submittedName>
</protein>
<dbReference type="EMBL" id="GG662864">
    <property type="protein sequence ID" value="EAR86098.1"/>
    <property type="molecule type" value="Genomic_DNA"/>
</dbReference>
<dbReference type="GeneID" id="7822798"/>
<accession>I7MDA8</accession>
<evidence type="ECO:0000313" key="2">
    <source>
        <dbReference type="EMBL" id="EAR86098.1"/>
    </source>
</evidence>
<dbReference type="Pfam" id="PF25228">
    <property type="entry name" value="Lips"/>
    <property type="match status" value="1"/>
</dbReference>
<keyword evidence="1" id="KW-1133">Transmembrane helix</keyword>
<keyword evidence="1" id="KW-0472">Membrane</keyword>
<feature type="transmembrane region" description="Helical" evidence="1">
    <location>
        <begin position="565"/>
        <end position="584"/>
    </location>
</feature>
<sequence length="947" mass="113228">MDKSNQYKEDEDRMCKAILEKYSYFNVRNFYDYEECDDPEINCLNKYFHDSFKYWDLESSGNEAELPYFIIKQDRPKVMLTPTQITYPMIEFQDKEILDFNYYKMKREEFLVLDSREGIEFQKPRKPLTMSQIAQINESGSFKAFILPNLYQEWQVRKSIYYGKKRCIEKVKIQIHNIKHYLGLIKDRLWIEGDFKSIISSKKLRDISCLDIKEDFSNISIVDGLRQIIHASIQAVELFIGFPIFQYDLFAIKKEKEIVFQKRIEEKVKKNPEKYIELNFINRLLRDPTIFTSKTINFNEIKEVLQIISLIEDGQMVLKQTVFNSSELQDKILERITKTYNQFLVDKDLNREEINSLLNYVKGDYLISKYIYDKSLRNDHKKVDALLKALKKHKLDKQYELVKLISNETLSGLSILEKQAIYSKNRIFEDKLNNCCAKNISRDTYFWKFKFYFNECNRLTNYVFSKYIKFLFKSPYGFKNLICFGDGYVPRESSNISEQVKQNYKSFEEIGDGGFFSKKVGSIVLFLHNRIINQFLYQFIMLNIFLRIVYIFFSCILFVFFPIVLLFWLLCTPYALLKIVFTIFIYDMSVPSGDQYSYPVVLPIFQLFMKVILKGLVQMLICVFCMIIYLFLILFNLFICLLIIPRRLLDYFTYCILTCNGRVPKKDSYSAKKIREKKVVFRGEEDALLQNQRNLMQQGQEKIKVGYQLSFDQVKYIIESKIEKILTKYYMNYQKSKVGQLYSDNNKMLEEIIKNSPFQMEDNKITNQMSTLKQAIDANFEYTFKEKMKKKEISTPKFERLTFNFVYTFTESLNLYLQIQYYLYEKFPPNSTYTWILWQKYGLQQYDYQGLAEKLLSKIFGVSQYESVFNDIVMKDKNVSKYDQNLMNQINQYFKEKYNFTYFFYGSEVFSFSKCLQKIFKKQASNSGLLTFEPQDWLLVNISKLKD</sequence>
<dbReference type="InParanoid" id="I7MDA8"/>
<proteinExistence type="predicted"/>
<dbReference type="STRING" id="312017.I7MDA8"/>
<evidence type="ECO:0000313" key="3">
    <source>
        <dbReference type="Proteomes" id="UP000009168"/>
    </source>
</evidence>